<dbReference type="RefSeq" id="WP_015208118.1">
    <property type="nucleotide sequence ID" value="NC_019757.1"/>
</dbReference>
<dbReference type="InterPro" id="IPR051803">
    <property type="entry name" value="TA_system_RelE-like_toxin"/>
</dbReference>
<accession>K9WYG6</accession>
<dbReference type="PANTHER" id="PTHR33755">
    <property type="entry name" value="TOXIN PARE1-RELATED"/>
    <property type="match status" value="1"/>
</dbReference>
<comment type="similarity">
    <text evidence="1">Belongs to the RelE toxin family.</text>
</comment>
<name>K9WYG6_9NOST</name>
<dbReference type="HOGENOM" id="CLU_147162_11_1_3"/>
<gene>
    <name evidence="3" type="ORF">Cylst_2662</name>
</gene>
<sequence>MKLVWSPTSKRHLIAIKEYLIDRNPKAAESVILAIQSSAKAVKKTPFIGRPGRVESTRELVIQKTSFIIVYAVTEQVEILAVIHSSRMWPDSFST</sequence>
<dbReference type="Proteomes" id="UP000010475">
    <property type="component" value="Chromosome"/>
</dbReference>
<dbReference type="KEGG" id="csg:Cylst_2662"/>
<dbReference type="AlphaFoldDB" id="K9WYG6"/>
<dbReference type="OrthoDB" id="514150at2"/>
<reference evidence="3 4" key="1">
    <citation type="submission" date="2012-06" db="EMBL/GenBank/DDBJ databases">
        <title>Finished chromosome of genome of Cylindrospermum stagnale PCC 7417.</title>
        <authorList>
            <consortium name="US DOE Joint Genome Institute"/>
            <person name="Gugger M."/>
            <person name="Coursin T."/>
            <person name="Rippka R."/>
            <person name="Tandeau De Marsac N."/>
            <person name="Huntemann M."/>
            <person name="Wei C.-L."/>
            <person name="Han J."/>
            <person name="Detter J.C."/>
            <person name="Han C."/>
            <person name="Tapia R."/>
            <person name="Chen A."/>
            <person name="Kyrpides N."/>
            <person name="Mavromatis K."/>
            <person name="Markowitz V."/>
            <person name="Szeto E."/>
            <person name="Ivanova N."/>
            <person name="Pagani I."/>
            <person name="Pati A."/>
            <person name="Goodwin L."/>
            <person name="Nordberg H.P."/>
            <person name="Cantor M.N."/>
            <person name="Hua S.X."/>
            <person name="Woyke T."/>
            <person name="Kerfeld C.A."/>
        </authorList>
    </citation>
    <scope>NUCLEOTIDE SEQUENCE [LARGE SCALE GENOMIC DNA]</scope>
    <source>
        <strain evidence="3 4">PCC 7417</strain>
    </source>
</reference>
<evidence type="ECO:0000313" key="4">
    <source>
        <dbReference type="Proteomes" id="UP000010475"/>
    </source>
</evidence>
<keyword evidence="4" id="KW-1185">Reference proteome</keyword>
<dbReference type="InterPro" id="IPR007712">
    <property type="entry name" value="RelE/ParE_toxin"/>
</dbReference>
<evidence type="ECO:0000256" key="1">
    <source>
        <dbReference type="ARBA" id="ARBA00006226"/>
    </source>
</evidence>
<dbReference type="Pfam" id="PF05016">
    <property type="entry name" value="ParE_toxin"/>
    <property type="match status" value="1"/>
</dbReference>
<dbReference type="PANTHER" id="PTHR33755:SF6">
    <property type="entry name" value="PLASMID STABILIZATION SYSTEM PROTEIN"/>
    <property type="match status" value="1"/>
</dbReference>
<dbReference type="InterPro" id="IPR035093">
    <property type="entry name" value="RelE/ParE_toxin_dom_sf"/>
</dbReference>
<dbReference type="Gene3D" id="3.30.2310.20">
    <property type="entry name" value="RelE-like"/>
    <property type="match status" value="1"/>
</dbReference>
<dbReference type="NCBIfam" id="TIGR02385">
    <property type="entry name" value="RelE_StbE"/>
    <property type="match status" value="1"/>
</dbReference>
<proteinExistence type="inferred from homology"/>
<evidence type="ECO:0000313" key="3">
    <source>
        <dbReference type="EMBL" id="AFZ24864.1"/>
    </source>
</evidence>
<protein>
    <submittedName>
        <fullName evidence="3">Addiction module toxin, RelE/StbE family</fullName>
    </submittedName>
</protein>
<organism evidence="3 4">
    <name type="scientific">Cylindrospermum stagnale PCC 7417</name>
    <dbReference type="NCBI Taxonomy" id="56107"/>
    <lineage>
        <taxon>Bacteria</taxon>
        <taxon>Bacillati</taxon>
        <taxon>Cyanobacteriota</taxon>
        <taxon>Cyanophyceae</taxon>
        <taxon>Nostocales</taxon>
        <taxon>Nostocaceae</taxon>
        <taxon>Cylindrospermum</taxon>
    </lineage>
</organism>
<keyword evidence="2" id="KW-1277">Toxin-antitoxin system</keyword>
<evidence type="ECO:0000256" key="2">
    <source>
        <dbReference type="ARBA" id="ARBA00022649"/>
    </source>
</evidence>
<dbReference type="EMBL" id="CP003642">
    <property type="protein sequence ID" value="AFZ24864.1"/>
    <property type="molecule type" value="Genomic_DNA"/>
</dbReference>
<dbReference type="eggNOG" id="COG3668">
    <property type="taxonomic scope" value="Bacteria"/>
</dbReference>
<dbReference type="STRING" id="56107.Cylst_2662"/>